<dbReference type="PANTHER" id="PTHR30128:SF81">
    <property type="entry name" value="PHOTOSYSTEM I P700 CHLOROPHYLL A APOPROTEIN A1"/>
    <property type="match status" value="1"/>
</dbReference>
<feature type="transmembrane region" description="Helical" evidence="1">
    <location>
        <begin position="332"/>
        <end position="353"/>
    </location>
</feature>
<reference evidence="2" key="1">
    <citation type="journal article" date="2012" name="Nature">
        <title>The tomato genome sequence provides insights into fleshy fruit evolution.</title>
        <authorList>
            <consortium name="Tomato Genome Consortium"/>
        </authorList>
    </citation>
    <scope>NUCLEOTIDE SEQUENCE [LARGE SCALE GENOMIC DNA]</scope>
    <source>
        <strain evidence="2">cv. Heinz 1706</strain>
    </source>
</reference>
<organism evidence="2">
    <name type="scientific">Solanum lycopersicum</name>
    <name type="common">Tomato</name>
    <name type="synonym">Lycopersicon esculentum</name>
    <dbReference type="NCBI Taxonomy" id="4081"/>
    <lineage>
        <taxon>Eukaryota</taxon>
        <taxon>Viridiplantae</taxon>
        <taxon>Streptophyta</taxon>
        <taxon>Embryophyta</taxon>
        <taxon>Tracheophyta</taxon>
        <taxon>Spermatophyta</taxon>
        <taxon>Magnoliopsida</taxon>
        <taxon>eudicotyledons</taxon>
        <taxon>Gunneridae</taxon>
        <taxon>Pentapetalae</taxon>
        <taxon>asterids</taxon>
        <taxon>lamiids</taxon>
        <taxon>Solanales</taxon>
        <taxon>Solanaceae</taxon>
        <taxon>Solanoideae</taxon>
        <taxon>Solaneae</taxon>
        <taxon>Solanum</taxon>
        <taxon>Solanum subgen. Lycopersicon</taxon>
    </lineage>
</organism>
<feature type="transmembrane region" description="Helical" evidence="1">
    <location>
        <begin position="133"/>
        <end position="156"/>
    </location>
</feature>
<dbReference type="Proteomes" id="UP000004994">
    <property type="component" value="Chromosome 7"/>
</dbReference>
<keyword evidence="3" id="KW-1185">Reference proteome</keyword>
<reference evidence="2" key="2">
    <citation type="submission" date="2019-01" db="UniProtKB">
        <authorList>
            <consortium name="EnsemblPlants"/>
        </authorList>
    </citation>
    <scope>IDENTIFICATION</scope>
    <source>
        <strain evidence="2">cv. Heinz 1706</strain>
    </source>
</reference>
<dbReference type="AlphaFoldDB" id="A0A3Q7H9Z4"/>
<dbReference type="InParanoid" id="A0A3Q7H9Z4"/>
<dbReference type="PANTHER" id="PTHR30128">
    <property type="entry name" value="OUTER MEMBRANE PROTEIN, OMPA-RELATED"/>
    <property type="match status" value="1"/>
</dbReference>
<name>A0A3Q7H9Z4_SOLLC</name>
<dbReference type="Gramene" id="Solyc07g021230.2.1">
    <property type="protein sequence ID" value="Solyc07g021230.2.1"/>
    <property type="gene ID" value="Solyc07g021230.2"/>
</dbReference>
<sequence>MVFPYLDMRLALRIIQGRVIGVTHYLLVRFPRFSQGLGQDPTTHHILFGIALTHDFESLDDIIEERVYQNIFASHFGQLAIIFLWTSGNMFHVALKGNFESLLQEPLHVRPIAHAICDPHFDQPTIGLRTNEYLYIGALFLLFLFSIFLIAGWLHLQLKWKPSISWIKIVESRLNHHFSGIFGVSSLAWKGHLVHLVFPASRGEYVPFTCQWSLYARNPDSSSHLFVHLQTQSLWLTDIDHHHLAITFIFLVAGHMYRINFGIENNMYSLPAYAFIEQDFTTQAALYTHHQYIAGFIMTGAFAHGAIFFIKDYNLEQNEDNVLARMLDHKEAIISHLSWASLFLGFHTLGLYVHNDVTLPFGTPKKQILIEPILINGYNPLMVNLHMVLTIDPGDFFVHRAIGIGLHTTTLILVKGVLDARCSKLIPIKRISVIVFHPMA</sequence>
<evidence type="ECO:0000313" key="3">
    <source>
        <dbReference type="Proteomes" id="UP000004994"/>
    </source>
</evidence>
<dbReference type="Pfam" id="PF00223">
    <property type="entry name" value="PsaA_PsaB"/>
    <property type="match status" value="3"/>
</dbReference>
<proteinExistence type="predicted"/>
<accession>A0A3Q7H9Z4</accession>
<feature type="transmembrane region" description="Helical" evidence="1">
    <location>
        <begin position="76"/>
        <end position="95"/>
    </location>
</feature>
<dbReference type="GO" id="GO:0015979">
    <property type="term" value="P:photosynthesis"/>
    <property type="evidence" value="ECO:0007669"/>
    <property type="project" value="InterPro"/>
</dbReference>
<dbReference type="PaxDb" id="4081-Solyc07g021230.1.1"/>
<dbReference type="GO" id="GO:0016020">
    <property type="term" value="C:membrane"/>
    <property type="evidence" value="ECO:0007669"/>
    <property type="project" value="InterPro"/>
</dbReference>
<keyword evidence="1" id="KW-0472">Membrane</keyword>
<evidence type="ECO:0008006" key="4">
    <source>
        <dbReference type="Google" id="ProtNLM"/>
    </source>
</evidence>
<evidence type="ECO:0000256" key="1">
    <source>
        <dbReference type="SAM" id="Phobius"/>
    </source>
</evidence>
<feature type="transmembrane region" description="Helical" evidence="1">
    <location>
        <begin position="244"/>
        <end position="263"/>
    </location>
</feature>
<dbReference type="EnsemblPlants" id="Solyc07g021230.2.1">
    <property type="protein sequence ID" value="Solyc07g021230.2.1"/>
    <property type="gene ID" value="Solyc07g021230.2"/>
</dbReference>
<keyword evidence="1" id="KW-0812">Transmembrane</keyword>
<dbReference type="SUPFAM" id="SSF81558">
    <property type="entry name" value="Photosystem I subunits PsaA/PsaB"/>
    <property type="match status" value="1"/>
</dbReference>
<evidence type="ECO:0000313" key="2">
    <source>
        <dbReference type="EnsemblPlants" id="Solyc07g021230.2.1"/>
    </source>
</evidence>
<dbReference type="InterPro" id="IPR001280">
    <property type="entry name" value="PSI_PsaA/B"/>
</dbReference>
<feature type="transmembrane region" description="Helical" evidence="1">
    <location>
        <begin position="292"/>
        <end position="311"/>
    </location>
</feature>
<dbReference type="STRING" id="4081.A0A3Q7H9Z4"/>
<protein>
    <recommendedName>
        <fullName evidence="4">Photosystem I P700 chlorophyll a apoprotein A1</fullName>
    </recommendedName>
</protein>
<dbReference type="OMA" id="NCDISAW"/>
<keyword evidence="1" id="KW-1133">Transmembrane helix</keyword>
<dbReference type="InterPro" id="IPR036408">
    <property type="entry name" value="PSI_PsaA/B_sf"/>
</dbReference>
<feature type="transmembrane region" description="Helical" evidence="1">
    <location>
        <begin position="397"/>
        <end position="418"/>
    </location>
</feature>
<dbReference type="GO" id="GO:0009579">
    <property type="term" value="C:thylakoid"/>
    <property type="evidence" value="ECO:0007669"/>
    <property type="project" value="InterPro"/>
</dbReference>
<dbReference type="Gene3D" id="1.20.1130.10">
    <property type="entry name" value="Photosystem I PsaA/PsaB"/>
    <property type="match status" value="5"/>
</dbReference>